<proteinExistence type="predicted"/>
<dbReference type="SUPFAM" id="SSF49265">
    <property type="entry name" value="Fibronectin type III"/>
    <property type="match status" value="1"/>
</dbReference>
<sequence length="170" mass="18770">KPEKPGQPIIKEIGSRNVTAWWSASGNDMNSAIISYKLYIKHCTDTKQVKSWEVGPDIFEKTALDLSPYTCYKAFVVAENAVGPSDPSLESDEFFTLEEAPSEVPYNLHSANQTSTEIFMAWEAPPSGTLNGVLTGYLIKYGLNKNNLTSVNITDPLATVRHLQTCLPSR</sequence>
<dbReference type="VEuPathDB" id="VectorBase:BGLB038852"/>
<dbReference type="EnsemblMetazoa" id="BGLB038852-RA">
    <property type="protein sequence ID" value="BGLB038852-PA"/>
    <property type="gene ID" value="BGLB038852"/>
</dbReference>
<feature type="domain" description="Fibronectin type-III" evidence="2">
    <location>
        <begin position="104"/>
        <end position="170"/>
    </location>
</feature>
<dbReference type="Pfam" id="PF00041">
    <property type="entry name" value="fn3"/>
    <property type="match status" value="1"/>
</dbReference>
<dbReference type="InterPro" id="IPR003961">
    <property type="entry name" value="FN3_dom"/>
</dbReference>
<dbReference type="InterPro" id="IPR036116">
    <property type="entry name" value="FN3_sf"/>
</dbReference>
<dbReference type="InterPro" id="IPR050964">
    <property type="entry name" value="Striated_Muscle_Regulatory"/>
</dbReference>
<keyword evidence="1" id="KW-0677">Repeat</keyword>
<dbReference type="KEGG" id="bgt:106059120"/>
<evidence type="ECO:0000259" key="2">
    <source>
        <dbReference type="PROSITE" id="PS50853"/>
    </source>
</evidence>
<organism evidence="3 4">
    <name type="scientific">Biomphalaria glabrata</name>
    <name type="common">Bloodfluke planorb</name>
    <name type="synonym">Freshwater snail</name>
    <dbReference type="NCBI Taxonomy" id="6526"/>
    <lineage>
        <taxon>Eukaryota</taxon>
        <taxon>Metazoa</taxon>
        <taxon>Spiralia</taxon>
        <taxon>Lophotrochozoa</taxon>
        <taxon>Mollusca</taxon>
        <taxon>Gastropoda</taxon>
        <taxon>Heterobranchia</taxon>
        <taxon>Euthyneura</taxon>
        <taxon>Panpulmonata</taxon>
        <taxon>Hygrophila</taxon>
        <taxon>Lymnaeoidea</taxon>
        <taxon>Planorbidae</taxon>
        <taxon>Biomphalaria</taxon>
    </lineage>
</organism>
<reference evidence="3" key="1">
    <citation type="submission" date="2020-05" db="UniProtKB">
        <authorList>
            <consortium name="EnsemblMetazoa"/>
        </authorList>
    </citation>
    <scope>IDENTIFICATION</scope>
    <source>
        <strain evidence="3">BB02</strain>
    </source>
</reference>
<gene>
    <name evidence="3" type="primary">106059120</name>
</gene>
<accession>A0A2C9M5P6</accession>
<dbReference type="SMART" id="SM00060">
    <property type="entry name" value="FN3"/>
    <property type="match status" value="1"/>
</dbReference>
<dbReference type="STRING" id="6526.A0A2C9M5P6"/>
<evidence type="ECO:0000313" key="4">
    <source>
        <dbReference type="Proteomes" id="UP000076420"/>
    </source>
</evidence>
<dbReference type="PROSITE" id="PS50853">
    <property type="entry name" value="FN3"/>
    <property type="match status" value="2"/>
</dbReference>
<dbReference type="CDD" id="cd00063">
    <property type="entry name" value="FN3"/>
    <property type="match status" value="1"/>
</dbReference>
<evidence type="ECO:0000313" key="3">
    <source>
        <dbReference type="EnsemblMetazoa" id="BGLB038852-PA"/>
    </source>
</evidence>
<dbReference type="AlphaFoldDB" id="A0A2C9M5P6"/>
<dbReference type="Proteomes" id="UP000076420">
    <property type="component" value="Unassembled WGS sequence"/>
</dbReference>
<dbReference type="VEuPathDB" id="VectorBase:BGLAX_049024"/>
<evidence type="ECO:0000256" key="1">
    <source>
        <dbReference type="ARBA" id="ARBA00022737"/>
    </source>
</evidence>
<protein>
    <recommendedName>
        <fullName evidence="2">Fibronectin type-III domain-containing protein</fullName>
    </recommendedName>
</protein>
<feature type="domain" description="Fibronectin type-III" evidence="2">
    <location>
        <begin position="4"/>
        <end position="99"/>
    </location>
</feature>
<dbReference type="Gene3D" id="2.60.40.10">
    <property type="entry name" value="Immunoglobulins"/>
    <property type="match status" value="2"/>
</dbReference>
<dbReference type="PANTHER" id="PTHR13817">
    <property type="entry name" value="TITIN"/>
    <property type="match status" value="1"/>
</dbReference>
<name>A0A2C9M5P6_BIOGL</name>
<dbReference type="InterPro" id="IPR013783">
    <property type="entry name" value="Ig-like_fold"/>
</dbReference>
<dbReference type="PANTHER" id="PTHR13817:SF166">
    <property type="entry name" value="NEURONAL IGCAM-RELATED"/>
    <property type="match status" value="1"/>
</dbReference>